<evidence type="ECO:0000256" key="1">
    <source>
        <dbReference type="ARBA" id="ARBA00023015"/>
    </source>
</evidence>
<dbReference type="AlphaFoldDB" id="A0A7G9SBR0"/>
<dbReference type="InterPro" id="IPR018060">
    <property type="entry name" value="HTH_AraC"/>
</dbReference>
<dbReference type="RefSeq" id="WP_187542277.1">
    <property type="nucleotide sequence ID" value="NZ_CP060717.1"/>
</dbReference>
<evidence type="ECO:0000313" key="6">
    <source>
        <dbReference type="Proteomes" id="UP000515955"/>
    </source>
</evidence>
<dbReference type="PROSITE" id="PS00041">
    <property type="entry name" value="HTH_ARAC_FAMILY_1"/>
    <property type="match status" value="1"/>
</dbReference>
<dbReference type="PROSITE" id="PS01124">
    <property type="entry name" value="HTH_ARAC_FAMILY_2"/>
    <property type="match status" value="1"/>
</dbReference>
<keyword evidence="2" id="KW-0238">DNA-binding</keyword>
<dbReference type="Gene3D" id="1.10.10.60">
    <property type="entry name" value="Homeodomain-like"/>
    <property type="match status" value="2"/>
</dbReference>
<name>A0A7G9SBR0_9SPHN</name>
<evidence type="ECO:0000313" key="5">
    <source>
        <dbReference type="EMBL" id="QNN65285.1"/>
    </source>
</evidence>
<gene>
    <name evidence="5" type="ORF">H9L12_01185</name>
</gene>
<sequence>MVPADHDGEEFHLSHDLVAIAERIWDAGPTPGVTQTYRLAKSIELLCDMVGAIQRGSLMPYHDQGSLSLGDARRLLEARRMIDEEWAEKLTLGQIARRCGLNRTKLSRGFRELYHCSVSEALADRRLLEARRQLLSTDLPIGVIGYRSGYSNNASFTRAFGRRFGVPPSDFRNAAPVAA</sequence>
<dbReference type="Pfam" id="PF12833">
    <property type="entry name" value="HTH_18"/>
    <property type="match status" value="1"/>
</dbReference>
<dbReference type="PANTHER" id="PTHR47893">
    <property type="entry name" value="REGULATORY PROTEIN PCHR"/>
    <property type="match status" value="1"/>
</dbReference>
<dbReference type="GO" id="GO:0043565">
    <property type="term" value="F:sequence-specific DNA binding"/>
    <property type="evidence" value="ECO:0007669"/>
    <property type="project" value="InterPro"/>
</dbReference>
<dbReference type="GO" id="GO:0003700">
    <property type="term" value="F:DNA-binding transcription factor activity"/>
    <property type="evidence" value="ECO:0007669"/>
    <property type="project" value="InterPro"/>
</dbReference>
<dbReference type="InterPro" id="IPR053142">
    <property type="entry name" value="PchR_regulatory_protein"/>
</dbReference>
<dbReference type="InterPro" id="IPR018062">
    <property type="entry name" value="HTH_AraC-typ_CS"/>
</dbReference>
<dbReference type="EMBL" id="CP060717">
    <property type="protein sequence ID" value="QNN65285.1"/>
    <property type="molecule type" value="Genomic_DNA"/>
</dbReference>
<feature type="domain" description="HTH araC/xylS-type" evidence="4">
    <location>
        <begin position="76"/>
        <end position="174"/>
    </location>
</feature>
<evidence type="ECO:0000256" key="3">
    <source>
        <dbReference type="ARBA" id="ARBA00023163"/>
    </source>
</evidence>
<keyword evidence="3" id="KW-0804">Transcription</keyword>
<keyword evidence="6" id="KW-1185">Reference proteome</keyword>
<evidence type="ECO:0000256" key="2">
    <source>
        <dbReference type="ARBA" id="ARBA00023125"/>
    </source>
</evidence>
<reference evidence="5 6" key="1">
    <citation type="submission" date="2020-08" db="EMBL/GenBank/DDBJ databases">
        <title>Genome sequence of Sphingomonas rhizophila KACC 19189T.</title>
        <authorList>
            <person name="Hyun D.-W."/>
            <person name="Bae J.-W."/>
        </authorList>
    </citation>
    <scope>NUCLEOTIDE SEQUENCE [LARGE SCALE GENOMIC DNA]</scope>
    <source>
        <strain evidence="5 6">KACC 19189</strain>
    </source>
</reference>
<dbReference type="Proteomes" id="UP000515955">
    <property type="component" value="Chromosome"/>
</dbReference>
<organism evidence="5 6">
    <name type="scientific">Sphingomonas rhizophila</name>
    <dbReference type="NCBI Taxonomy" id="2071607"/>
    <lineage>
        <taxon>Bacteria</taxon>
        <taxon>Pseudomonadati</taxon>
        <taxon>Pseudomonadota</taxon>
        <taxon>Alphaproteobacteria</taxon>
        <taxon>Sphingomonadales</taxon>
        <taxon>Sphingomonadaceae</taxon>
        <taxon>Sphingomonas</taxon>
    </lineage>
</organism>
<dbReference type="PANTHER" id="PTHR47893:SF1">
    <property type="entry name" value="REGULATORY PROTEIN PCHR"/>
    <property type="match status" value="1"/>
</dbReference>
<keyword evidence="1" id="KW-0805">Transcription regulation</keyword>
<protein>
    <submittedName>
        <fullName evidence="5">Helix-turn-helix transcriptional regulator</fullName>
    </submittedName>
</protein>
<accession>A0A7G9SBR0</accession>
<dbReference type="SMART" id="SM00342">
    <property type="entry name" value="HTH_ARAC"/>
    <property type="match status" value="1"/>
</dbReference>
<dbReference type="InterPro" id="IPR009057">
    <property type="entry name" value="Homeodomain-like_sf"/>
</dbReference>
<proteinExistence type="predicted"/>
<dbReference type="SUPFAM" id="SSF46689">
    <property type="entry name" value="Homeodomain-like"/>
    <property type="match status" value="2"/>
</dbReference>
<dbReference type="KEGG" id="srhi:H9L12_01185"/>
<evidence type="ECO:0000259" key="4">
    <source>
        <dbReference type="PROSITE" id="PS01124"/>
    </source>
</evidence>